<dbReference type="AlphaFoldDB" id="A0A431E8G1"/>
<dbReference type="Proteomes" id="UP000288507">
    <property type="component" value="Unassembled WGS sequence"/>
</dbReference>
<accession>A0A431E8G1</accession>
<gene>
    <name evidence="1" type="ORF">C3H57_10240</name>
</gene>
<reference evidence="1 2" key="1">
    <citation type="journal article" date="2019" name="Appl. Environ. Microbiol.">
        <title>Population genetics and characterization of Campylobacter jejuni isolates in western jackdaws and game birds in Finland.</title>
        <authorList>
            <person name="Kovanen S."/>
            <person name="Rossi M."/>
            <person name="Pohja-Mykra M."/>
            <person name="Nieminen T."/>
            <person name="Raunio-Saarnisto M."/>
            <person name="Sauvala M."/>
            <person name="Fredriksson-Ahomaa M."/>
            <person name="Hanninen M.L."/>
            <person name="Kivisto R."/>
        </authorList>
    </citation>
    <scope>NUCLEOTIDE SEQUENCE [LARGE SCALE GENOMIC DNA]</scope>
    <source>
        <strain evidence="1 2">CB313</strain>
    </source>
</reference>
<evidence type="ECO:0000313" key="2">
    <source>
        <dbReference type="Proteomes" id="UP000288507"/>
    </source>
</evidence>
<name>A0A431E8G1_CAMJU</name>
<sequence>MTFTLTRISKDVWNKMKEGVGIQDLLHYPECWHAEILDIYFLEGDKSYTLSMNTEMINHCEICQGYYHVSKTDLRVMYDKVAELAKLNMKVESAFLHIYHCLATDDIDRWRKIRDKVRADPELRVEVTNRIRMADEITQLTPYEVESFMRYYYGSRSIAKLNQSEEVQLSIDIGSDELALCGGSSDISVLMNLKYIYNTVDFEKYSLVAQTR</sequence>
<dbReference type="EMBL" id="PRBV01000045">
    <property type="protein sequence ID" value="RTJ77654.1"/>
    <property type="molecule type" value="Genomic_DNA"/>
</dbReference>
<organism evidence="1 2">
    <name type="scientific">Campylobacter jejuni</name>
    <dbReference type="NCBI Taxonomy" id="197"/>
    <lineage>
        <taxon>Bacteria</taxon>
        <taxon>Pseudomonadati</taxon>
        <taxon>Campylobacterota</taxon>
        <taxon>Epsilonproteobacteria</taxon>
        <taxon>Campylobacterales</taxon>
        <taxon>Campylobacteraceae</taxon>
        <taxon>Campylobacter</taxon>
    </lineage>
</organism>
<dbReference type="RefSeq" id="WP_126232591.1">
    <property type="nucleotide sequence ID" value="NZ_PRBV01000045.1"/>
</dbReference>
<comment type="caution">
    <text evidence="1">The sequence shown here is derived from an EMBL/GenBank/DDBJ whole genome shotgun (WGS) entry which is preliminary data.</text>
</comment>
<protein>
    <submittedName>
        <fullName evidence="1">Uncharacterized protein</fullName>
    </submittedName>
</protein>
<evidence type="ECO:0000313" key="1">
    <source>
        <dbReference type="EMBL" id="RTJ77654.1"/>
    </source>
</evidence>
<proteinExistence type="predicted"/>